<accession>A0ABX7YKK2</accession>
<dbReference type="NCBIfam" id="NF002543">
    <property type="entry name" value="PRK02101.1-4"/>
    <property type="match status" value="1"/>
</dbReference>
<evidence type="ECO:0000313" key="2">
    <source>
        <dbReference type="EMBL" id="QUE54310.1"/>
    </source>
</evidence>
<dbReference type="Pfam" id="PF03883">
    <property type="entry name" value="H2O2_YaaD"/>
    <property type="match status" value="1"/>
</dbReference>
<dbReference type="PANTHER" id="PTHR30283">
    <property type="entry name" value="PEROXIDE STRESS RESPONSE PROTEIN YAAA"/>
    <property type="match status" value="1"/>
</dbReference>
<comment type="similarity">
    <text evidence="1">Belongs to the UPF0246 family.</text>
</comment>
<organism evidence="2 3">
    <name type="scientific">Streptococcus oriscaviae</name>
    <dbReference type="NCBI Taxonomy" id="2781599"/>
    <lineage>
        <taxon>Bacteria</taxon>
        <taxon>Bacillati</taxon>
        <taxon>Bacillota</taxon>
        <taxon>Bacilli</taxon>
        <taxon>Lactobacillales</taxon>
        <taxon>Streptococcaceae</taxon>
        <taxon>Streptococcus</taxon>
    </lineage>
</organism>
<evidence type="ECO:0000256" key="1">
    <source>
        <dbReference type="HAMAP-Rule" id="MF_00652"/>
    </source>
</evidence>
<reference evidence="2 3" key="1">
    <citation type="submission" date="2021-04" db="EMBL/GenBank/DDBJ databases">
        <title>Complete genome sequence of a novel Streptococcus species.</title>
        <authorList>
            <person name="Teng J.L.L."/>
        </authorList>
    </citation>
    <scope>NUCLEOTIDE SEQUENCE [LARGE SCALE GENOMIC DNA]</scope>
    <source>
        <strain evidence="2 3">HKU75</strain>
    </source>
</reference>
<dbReference type="InterPro" id="IPR005583">
    <property type="entry name" value="YaaA"/>
</dbReference>
<dbReference type="Proteomes" id="UP000677616">
    <property type="component" value="Chromosome"/>
</dbReference>
<evidence type="ECO:0000313" key="3">
    <source>
        <dbReference type="Proteomes" id="UP000677616"/>
    </source>
</evidence>
<dbReference type="EMBL" id="CP073084">
    <property type="protein sequence ID" value="QUE54310.1"/>
    <property type="molecule type" value="Genomic_DNA"/>
</dbReference>
<dbReference type="RefSeq" id="WP_212570782.1">
    <property type="nucleotide sequence ID" value="NZ_CP073084.1"/>
</dbReference>
<sequence length="243" mass="28179">MKILLPNAKELNTRIDNHPFQSLSSESQAVLAVMEAMTVQELAAFYKLKPEKAELEENRWHRIQTQQAKTYPAWQLYDGLMYRYMKRRDLSESEIDYLQDKVLIATGFYGLISPFELISPHRLDFQGSLKIGQQSLKQFWRKKYDALLADDDLILSLLSSEFEQVFSPSVQKRMIRIVFMESVAGKLQVHSTISKKGRGRLLSKLAEENCSNLEEVKNLCFDGFSYCSDLNQESTVVFLRNKF</sequence>
<dbReference type="HAMAP" id="MF_00652">
    <property type="entry name" value="UPF0246"/>
    <property type="match status" value="1"/>
</dbReference>
<gene>
    <name evidence="2" type="primary">yaaA</name>
    <name evidence="2" type="ORF">INT76_10930</name>
</gene>
<protein>
    <recommendedName>
        <fullName evidence="1">UPF0246 protein INT76_10930</fullName>
    </recommendedName>
</protein>
<proteinExistence type="inferred from homology"/>
<keyword evidence="3" id="KW-1185">Reference proteome</keyword>
<name>A0ABX7YKK2_9STRE</name>
<dbReference type="PANTHER" id="PTHR30283:SF4">
    <property type="entry name" value="PEROXIDE STRESS RESISTANCE PROTEIN YAAA"/>
    <property type="match status" value="1"/>
</dbReference>